<name>A0AAW1CUJ5_9HEMI</name>
<feature type="region of interest" description="Disordered" evidence="4">
    <location>
        <begin position="217"/>
        <end position="239"/>
    </location>
</feature>
<evidence type="ECO:0000256" key="4">
    <source>
        <dbReference type="SAM" id="MobiDB-lite"/>
    </source>
</evidence>
<dbReference type="EMBL" id="JAPXFL010000010">
    <property type="protein sequence ID" value="KAK9501175.1"/>
    <property type="molecule type" value="Genomic_DNA"/>
</dbReference>
<evidence type="ECO:0000313" key="6">
    <source>
        <dbReference type="EMBL" id="KAK9501175.1"/>
    </source>
</evidence>
<feature type="region of interest" description="Disordered" evidence="4">
    <location>
        <begin position="745"/>
        <end position="766"/>
    </location>
</feature>
<accession>A0AAW1CUJ5</accession>
<comment type="caution">
    <text evidence="6">The sequence shown here is derived from an EMBL/GenBank/DDBJ whole genome shotgun (WGS) entry which is preliminary data.</text>
</comment>
<dbReference type="InterPro" id="IPR039878">
    <property type="entry name" value="RBM33"/>
</dbReference>
<feature type="coiled-coil region" evidence="3">
    <location>
        <begin position="512"/>
        <end position="551"/>
    </location>
</feature>
<dbReference type="Gene3D" id="3.30.70.330">
    <property type="match status" value="1"/>
</dbReference>
<feature type="compositionally biased region" description="Low complexity" evidence="4">
    <location>
        <begin position="696"/>
        <end position="729"/>
    </location>
</feature>
<evidence type="ECO:0000256" key="2">
    <source>
        <dbReference type="PROSITE-ProRule" id="PRU00176"/>
    </source>
</evidence>
<dbReference type="SUPFAM" id="SSF54928">
    <property type="entry name" value="RNA-binding domain, RBD"/>
    <property type="match status" value="1"/>
</dbReference>
<dbReference type="SMART" id="SM00360">
    <property type="entry name" value="RRM"/>
    <property type="match status" value="1"/>
</dbReference>
<keyword evidence="7" id="KW-1185">Reference proteome</keyword>
<keyword evidence="1 2" id="KW-0694">RNA-binding</keyword>
<feature type="domain" description="RRM" evidence="5">
    <location>
        <begin position="618"/>
        <end position="690"/>
    </location>
</feature>
<organism evidence="6 7">
    <name type="scientific">Rhynocoris fuscipes</name>
    <dbReference type="NCBI Taxonomy" id="488301"/>
    <lineage>
        <taxon>Eukaryota</taxon>
        <taxon>Metazoa</taxon>
        <taxon>Ecdysozoa</taxon>
        <taxon>Arthropoda</taxon>
        <taxon>Hexapoda</taxon>
        <taxon>Insecta</taxon>
        <taxon>Pterygota</taxon>
        <taxon>Neoptera</taxon>
        <taxon>Paraneoptera</taxon>
        <taxon>Hemiptera</taxon>
        <taxon>Heteroptera</taxon>
        <taxon>Panheteroptera</taxon>
        <taxon>Cimicomorpha</taxon>
        <taxon>Reduviidae</taxon>
        <taxon>Harpactorinae</taxon>
        <taxon>Harpactorini</taxon>
        <taxon>Rhynocoris</taxon>
    </lineage>
</organism>
<dbReference type="CDD" id="cd00590">
    <property type="entry name" value="RRM_SF"/>
    <property type="match status" value="1"/>
</dbReference>
<keyword evidence="3" id="KW-0175">Coiled coil</keyword>
<protein>
    <recommendedName>
        <fullName evidence="5">RRM domain-containing protein</fullName>
    </recommendedName>
</protein>
<dbReference type="Proteomes" id="UP001461498">
    <property type="component" value="Unassembled WGS sequence"/>
</dbReference>
<proteinExistence type="predicted"/>
<feature type="compositionally biased region" description="Polar residues" evidence="4">
    <location>
        <begin position="275"/>
        <end position="324"/>
    </location>
</feature>
<dbReference type="PANTHER" id="PTHR22014:SF2">
    <property type="entry name" value="RNA-BINDING PROTEIN 33"/>
    <property type="match status" value="1"/>
</dbReference>
<dbReference type="InterPro" id="IPR035979">
    <property type="entry name" value="RBD_domain_sf"/>
</dbReference>
<evidence type="ECO:0000259" key="5">
    <source>
        <dbReference type="PROSITE" id="PS50102"/>
    </source>
</evidence>
<dbReference type="GO" id="GO:0003723">
    <property type="term" value="F:RNA binding"/>
    <property type="evidence" value="ECO:0007669"/>
    <property type="project" value="UniProtKB-UniRule"/>
</dbReference>
<dbReference type="PANTHER" id="PTHR22014">
    <property type="entry name" value="RNA-BINDING PROTEIN 33"/>
    <property type="match status" value="1"/>
</dbReference>
<evidence type="ECO:0000256" key="1">
    <source>
        <dbReference type="ARBA" id="ARBA00022884"/>
    </source>
</evidence>
<dbReference type="Pfam" id="PF00076">
    <property type="entry name" value="RRM_1"/>
    <property type="match status" value="1"/>
</dbReference>
<evidence type="ECO:0000313" key="7">
    <source>
        <dbReference type="Proteomes" id="UP001461498"/>
    </source>
</evidence>
<reference evidence="6 7" key="1">
    <citation type="submission" date="2022-12" db="EMBL/GenBank/DDBJ databases">
        <title>Chromosome-level genome assembly of true bugs.</title>
        <authorList>
            <person name="Ma L."/>
            <person name="Li H."/>
        </authorList>
    </citation>
    <scope>NUCLEOTIDE SEQUENCE [LARGE SCALE GENOMIC DNA]</scope>
    <source>
        <strain evidence="6">Lab_2022b</strain>
    </source>
</reference>
<gene>
    <name evidence="6" type="ORF">O3M35_002257</name>
</gene>
<dbReference type="InterPro" id="IPR000504">
    <property type="entry name" value="RRM_dom"/>
</dbReference>
<dbReference type="AlphaFoldDB" id="A0AAW1CUJ5"/>
<feature type="region of interest" description="Disordered" evidence="4">
    <location>
        <begin position="272"/>
        <end position="324"/>
    </location>
</feature>
<feature type="region of interest" description="Disordered" evidence="4">
    <location>
        <begin position="694"/>
        <end position="729"/>
    </location>
</feature>
<dbReference type="PROSITE" id="PS50102">
    <property type="entry name" value="RRM"/>
    <property type="match status" value="1"/>
</dbReference>
<evidence type="ECO:0000256" key="3">
    <source>
        <dbReference type="SAM" id="Coils"/>
    </source>
</evidence>
<sequence>MADPNDDLLEDVDIGDGHFELDLDEDALLADDYDEKPMKSLRTSDIGRNHISMEDEDFIEIGVDEDLALADEAKNEGDIGKTARKAIVFDDSNNDDSDEGGKERTRFKTERNINAVPRPTTAIPETLDAVAVKAQPNIAYNNRGGRGGQIIKRGFRGGIRGIGFQRGGGIHPRFRPQHPNNFGPMPPIHLQHKHHPDIGQSLHYQQNFSQMAMDSYSNEDCYQTPPTIPSQPSYQSQPLVQPPSTNIHVNPHFRGPRPQVNPNLTMWNGSGYAVSANQNPHQNYQHSQTSYQNHYQPAQSQQWSENNINDYYPPQNTSAATGNSYSQEEQYYNGVNAGSDHYYQQQSNQSNYQHSSATNLASNMAHHMNWNESGTNYYSNQSGPPPGPHHDLYNTQQLNPPIHQSPYRPQHNPHLPPHLQHKKVFMLNKKNPIFKNNKFQQTIANKGRGGKLMIHNMKKDVIQNKVTPPKPVRVETSALRKIQITNLHEVPVTNTVPQKKIIPEPEEEDEEMKAYRQKIEEQKKLREQVLKQKEEKRKVAAQQKFQMLAEEQAANVNQVQNTANQPQFRIVRVRLQDGRTVIKKLSTAQISKLKKISSGTKPNQVPNQVKTEPAPKSRIVVVDNLSASTTQKQLENMAKQVGKVEKIKLNADSKRATVIFENTNSAAAFVQKFQRKMVDLSMISLKMVMNEDNDINTTSTNTNGSNSGSVQQHQQQQQQQQSNTTGSTTTLATTTVSTTTTTITKQHQQQQQQSNNKVSTTKFHNI</sequence>
<dbReference type="InterPro" id="IPR012677">
    <property type="entry name" value="Nucleotide-bd_a/b_plait_sf"/>
</dbReference>